<feature type="domain" description="Aminomethyltransferase C-terminal" evidence="9">
    <location>
        <begin position="280"/>
        <end position="355"/>
    </location>
</feature>
<dbReference type="InterPro" id="IPR013977">
    <property type="entry name" value="GcvT_C"/>
</dbReference>
<dbReference type="GO" id="GO:0006546">
    <property type="term" value="P:glycine catabolic process"/>
    <property type="evidence" value="ECO:0007669"/>
    <property type="project" value="InterPro"/>
</dbReference>
<protein>
    <recommendedName>
        <fullName evidence="2">aminomethyltransferase</fullName>
        <ecNumber evidence="2">2.1.2.10</ecNumber>
    </recommendedName>
    <alternativeName>
        <fullName evidence="5">Glycine cleavage system T protein</fullName>
    </alternativeName>
</protein>
<dbReference type="GO" id="GO:0004047">
    <property type="term" value="F:aminomethyltransferase activity"/>
    <property type="evidence" value="ECO:0007669"/>
    <property type="project" value="UniProtKB-EC"/>
</dbReference>
<evidence type="ECO:0000256" key="3">
    <source>
        <dbReference type="ARBA" id="ARBA00022576"/>
    </source>
</evidence>
<dbReference type="InterPro" id="IPR027266">
    <property type="entry name" value="TrmE/GcvT-like"/>
</dbReference>
<evidence type="ECO:0000256" key="4">
    <source>
        <dbReference type="ARBA" id="ARBA00022679"/>
    </source>
</evidence>
<keyword evidence="4 10" id="KW-0808">Transferase</keyword>
<dbReference type="PANTHER" id="PTHR43757">
    <property type="entry name" value="AMINOMETHYLTRANSFERASE"/>
    <property type="match status" value="1"/>
</dbReference>
<evidence type="ECO:0000313" key="11">
    <source>
        <dbReference type="Proteomes" id="UP000249065"/>
    </source>
</evidence>
<dbReference type="OrthoDB" id="9774591at2"/>
<evidence type="ECO:0000313" key="10">
    <source>
        <dbReference type="EMBL" id="RAI59744.1"/>
    </source>
</evidence>
<feature type="binding site" evidence="7">
    <location>
        <position position="192"/>
    </location>
    <ligand>
        <name>substrate</name>
    </ligand>
</feature>
<reference evidence="11" key="1">
    <citation type="submission" date="2018-06" db="EMBL/GenBank/DDBJ databases">
        <authorList>
            <person name="Khan S.A."/>
        </authorList>
    </citation>
    <scope>NUCLEOTIDE SEQUENCE [LARGE SCALE GENOMIC DNA]</scope>
    <source>
        <strain evidence="11">DB-1506</strain>
    </source>
</reference>
<dbReference type="InterPro" id="IPR006222">
    <property type="entry name" value="GCVT_N"/>
</dbReference>
<dbReference type="Pfam" id="PF08669">
    <property type="entry name" value="GCV_T_C"/>
    <property type="match status" value="1"/>
</dbReference>
<evidence type="ECO:0000256" key="6">
    <source>
        <dbReference type="ARBA" id="ARBA00047665"/>
    </source>
</evidence>
<feature type="domain" description="GCVT N-terminal" evidence="8">
    <location>
        <begin position="9"/>
        <end position="254"/>
    </location>
</feature>
<dbReference type="GO" id="GO:0005960">
    <property type="term" value="C:glycine cleavage complex"/>
    <property type="evidence" value="ECO:0007669"/>
    <property type="project" value="InterPro"/>
</dbReference>
<dbReference type="NCBIfam" id="NF010093">
    <property type="entry name" value="PRK13579.1"/>
    <property type="match status" value="1"/>
</dbReference>
<dbReference type="Pfam" id="PF01571">
    <property type="entry name" value="GCV_T"/>
    <property type="match status" value="1"/>
</dbReference>
<dbReference type="Proteomes" id="UP000249065">
    <property type="component" value="Unassembled WGS sequence"/>
</dbReference>
<sequence length="362" mass="37985">MLETPLGGLHRALGGRMVGFAGYAMPVQYPAGIMAEHLHCRSAASLFDVSHMGQAELRGEGAAAALERVTPADIQGLKPGRQRYGLLTTEAGGIFDDFMVANLGDRLFLVVNASRKAVDFPLIEAALPAGVTLRPLPERALLALQGPAVAGLLDRLAPALAALSFMGVAEAEIGGIPVLASRSGYTGEDGVEISVAADRAEALARRLLEQPGVQPAGLGARDSLRLEAGLCLYGNDIDETTSPVEAALTWSIGKRRRMAWDFPGAARVRQELADGPARLRVGLRPEGRQPARAHTPIQAADGSPVGEVTSGGFGPSLNAPIAMGYVARAQAEDGTALDLMVRGKALPARIAPTPFCPHRYKR</sequence>
<dbReference type="InterPro" id="IPR028896">
    <property type="entry name" value="GcvT/YgfZ/DmdA"/>
</dbReference>
<dbReference type="Gene3D" id="4.10.1250.10">
    <property type="entry name" value="Aminomethyltransferase fragment"/>
    <property type="match status" value="1"/>
</dbReference>
<dbReference type="InterPro" id="IPR006223">
    <property type="entry name" value="GcvT"/>
</dbReference>
<keyword evidence="11" id="KW-1185">Reference proteome</keyword>
<proteinExistence type="inferred from homology"/>
<evidence type="ECO:0000256" key="7">
    <source>
        <dbReference type="PIRSR" id="PIRSR006487-1"/>
    </source>
</evidence>
<evidence type="ECO:0000259" key="8">
    <source>
        <dbReference type="Pfam" id="PF01571"/>
    </source>
</evidence>
<dbReference type="PANTHER" id="PTHR43757:SF2">
    <property type="entry name" value="AMINOMETHYLTRANSFERASE, MITOCHONDRIAL"/>
    <property type="match status" value="1"/>
</dbReference>
<accession>A0A327MC37</accession>
<gene>
    <name evidence="10" type="ORF">DOO78_05665</name>
</gene>
<dbReference type="PIRSF" id="PIRSF006487">
    <property type="entry name" value="GcvT"/>
    <property type="match status" value="1"/>
</dbReference>
<evidence type="ECO:0000256" key="2">
    <source>
        <dbReference type="ARBA" id="ARBA00012616"/>
    </source>
</evidence>
<dbReference type="InterPro" id="IPR029043">
    <property type="entry name" value="GcvT/YgfZ_C"/>
</dbReference>
<dbReference type="SUPFAM" id="SSF101790">
    <property type="entry name" value="Aminomethyltransferase beta-barrel domain"/>
    <property type="match status" value="1"/>
</dbReference>
<dbReference type="EMBL" id="QLIX01000003">
    <property type="protein sequence ID" value="RAI59744.1"/>
    <property type="molecule type" value="Genomic_DNA"/>
</dbReference>
<organism evidence="10 11">
    <name type="scientific">Roseicella frigidaeris</name>
    <dbReference type="NCBI Taxonomy" id="2230885"/>
    <lineage>
        <taxon>Bacteria</taxon>
        <taxon>Pseudomonadati</taxon>
        <taxon>Pseudomonadota</taxon>
        <taxon>Alphaproteobacteria</taxon>
        <taxon>Acetobacterales</taxon>
        <taxon>Roseomonadaceae</taxon>
        <taxon>Roseicella</taxon>
    </lineage>
</organism>
<dbReference type="NCBIfam" id="NF001567">
    <property type="entry name" value="PRK00389.1"/>
    <property type="match status" value="1"/>
</dbReference>
<dbReference type="GO" id="GO:0008168">
    <property type="term" value="F:methyltransferase activity"/>
    <property type="evidence" value="ECO:0007669"/>
    <property type="project" value="UniProtKB-KW"/>
</dbReference>
<keyword evidence="3" id="KW-0032">Aminotransferase</keyword>
<dbReference type="Gene3D" id="3.30.1360.120">
    <property type="entry name" value="Probable tRNA modification gtpase trme, domain 1"/>
    <property type="match status" value="1"/>
</dbReference>
<evidence type="ECO:0000259" key="9">
    <source>
        <dbReference type="Pfam" id="PF08669"/>
    </source>
</evidence>
<dbReference type="Gene3D" id="3.30.70.1400">
    <property type="entry name" value="Aminomethyltransferase beta-barrel domains"/>
    <property type="match status" value="1"/>
</dbReference>
<keyword evidence="10" id="KW-0489">Methyltransferase</keyword>
<comment type="catalytic activity">
    <reaction evidence="6">
        <text>N(6)-[(R)-S(8)-aminomethyldihydrolipoyl]-L-lysyl-[protein] + (6S)-5,6,7,8-tetrahydrofolate = N(6)-[(R)-dihydrolipoyl]-L-lysyl-[protein] + (6R)-5,10-methylene-5,6,7,8-tetrahydrofolate + NH4(+)</text>
        <dbReference type="Rhea" id="RHEA:16945"/>
        <dbReference type="Rhea" id="RHEA-COMP:10475"/>
        <dbReference type="Rhea" id="RHEA-COMP:10492"/>
        <dbReference type="ChEBI" id="CHEBI:15636"/>
        <dbReference type="ChEBI" id="CHEBI:28938"/>
        <dbReference type="ChEBI" id="CHEBI:57453"/>
        <dbReference type="ChEBI" id="CHEBI:83100"/>
        <dbReference type="ChEBI" id="CHEBI:83143"/>
        <dbReference type="EC" id="2.1.2.10"/>
    </reaction>
</comment>
<dbReference type="GO" id="GO:0008483">
    <property type="term" value="F:transaminase activity"/>
    <property type="evidence" value="ECO:0007669"/>
    <property type="project" value="UniProtKB-KW"/>
</dbReference>
<dbReference type="AlphaFoldDB" id="A0A327MC37"/>
<dbReference type="EC" id="2.1.2.10" evidence="2"/>
<dbReference type="GO" id="GO:0032259">
    <property type="term" value="P:methylation"/>
    <property type="evidence" value="ECO:0007669"/>
    <property type="project" value="UniProtKB-KW"/>
</dbReference>
<dbReference type="NCBIfam" id="TIGR00528">
    <property type="entry name" value="gcvT"/>
    <property type="match status" value="1"/>
</dbReference>
<dbReference type="FunFam" id="4.10.1250.10:FF:000002">
    <property type="entry name" value="Aminomethyltransferase"/>
    <property type="match status" value="1"/>
</dbReference>
<comment type="similarity">
    <text evidence="1">Belongs to the GcvT family.</text>
</comment>
<dbReference type="SUPFAM" id="SSF103025">
    <property type="entry name" value="Folate-binding domain"/>
    <property type="match status" value="1"/>
</dbReference>
<evidence type="ECO:0000256" key="1">
    <source>
        <dbReference type="ARBA" id="ARBA00008609"/>
    </source>
</evidence>
<dbReference type="Gene3D" id="2.40.30.110">
    <property type="entry name" value="Aminomethyltransferase beta-barrel domains"/>
    <property type="match status" value="1"/>
</dbReference>
<name>A0A327MC37_9PROT</name>
<comment type="caution">
    <text evidence="10">The sequence shown here is derived from an EMBL/GenBank/DDBJ whole genome shotgun (WGS) entry which is preliminary data.</text>
</comment>
<evidence type="ECO:0000256" key="5">
    <source>
        <dbReference type="ARBA" id="ARBA00031395"/>
    </source>
</evidence>